<evidence type="ECO:0000313" key="4">
    <source>
        <dbReference type="Proteomes" id="UP001165740"/>
    </source>
</evidence>
<dbReference type="PANTHER" id="PTHR46472">
    <property type="entry name" value="NUCLEOREDOXIN"/>
    <property type="match status" value="1"/>
</dbReference>
<organism evidence="2 3">
    <name type="scientific">Biomphalaria glabrata</name>
    <name type="common">Bloodfluke planorb</name>
    <name type="synonym">Freshwater snail</name>
    <dbReference type="NCBI Taxonomy" id="6526"/>
    <lineage>
        <taxon>Eukaryota</taxon>
        <taxon>Metazoa</taxon>
        <taxon>Spiralia</taxon>
        <taxon>Lophotrochozoa</taxon>
        <taxon>Mollusca</taxon>
        <taxon>Gastropoda</taxon>
        <taxon>Heterobranchia</taxon>
        <taxon>Euthyneura</taxon>
        <taxon>Panpulmonata</taxon>
        <taxon>Hygrophila</taxon>
        <taxon>Lymnaeoidea</taxon>
        <taxon>Planorbidae</taxon>
        <taxon>Biomphalaria</taxon>
    </lineage>
</organism>
<dbReference type="GO" id="GO:0031397">
    <property type="term" value="P:negative regulation of protein ubiquitination"/>
    <property type="evidence" value="ECO:0007669"/>
    <property type="project" value="TreeGrafter"/>
</dbReference>
<sequence>MALVGILGKKVLRKSDAVDVTTLSENDVVGIYFSAHWCPPCRAFTPVLVEYYNKLRSAGKKFEIVFVSSDRDEASCKEYYDSMPWLLLPYEERDLKEELAQNYGIRGIPTLVFVDAKTGDTISLEGRQIVNTDTEGANFPWK</sequence>
<evidence type="ECO:0000313" key="2">
    <source>
        <dbReference type="EnsemblMetazoa" id="BGLB031609-PA"/>
    </source>
</evidence>
<dbReference type="AlphaFoldDB" id="A0A2C9LJ73"/>
<dbReference type="Pfam" id="PF13905">
    <property type="entry name" value="Thioredoxin_8"/>
    <property type="match status" value="1"/>
</dbReference>
<dbReference type="PROSITE" id="PS51352">
    <property type="entry name" value="THIOREDOXIN_2"/>
    <property type="match status" value="1"/>
</dbReference>
<dbReference type="Proteomes" id="UP000076420">
    <property type="component" value="Unassembled WGS sequence"/>
</dbReference>
<reference evidence="2" key="1">
    <citation type="submission" date="2020-05" db="UniProtKB">
        <authorList>
            <consortium name="EnsemblMetazoa"/>
        </authorList>
    </citation>
    <scope>IDENTIFICATION</scope>
    <source>
        <strain evidence="2">BB02</strain>
    </source>
</reference>
<protein>
    <submittedName>
        <fullName evidence="5">Tryparedoxin-like</fullName>
    </submittedName>
</protein>
<dbReference type="Proteomes" id="UP001165740">
    <property type="component" value="Chromosome 16"/>
</dbReference>
<dbReference type="OrthoDB" id="409136at2759"/>
<dbReference type="GeneID" id="106060311"/>
<dbReference type="SUPFAM" id="SSF52833">
    <property type="entry name" value="Thioredoxin-like"/>
    <property type="match status" value="1"/>
</dbReference>
<dbReference type="VEuPathDB" id="VectorBase:BGLAX_038989"/>
<feature type="domain" description="Thioredoxin" evidence="1">
    <location>
        <begin position="1"/>
        <end position="142"/>
    </location>
</feature>
<dbReference type="RefSeq" id="XP_013073587.1">
    <property type="nucleotide sequence ID" value="XM_013218133.2"/>
</dbReference>
<dbReference type="InterPro" id="IPR012336">
    <property type="entry name" value="Thioredoxin-like_fold"/>
</dbReference>
<dbReference type="OMA" id="WPAIPYN"/>
<dbReference type="GO" id="GO:0030178">
    <property type="term" value="P:negative regulation of Wnt signaling pathway"/>
    <property type="evidence" value="ECO:0007669"/>
    <property type="project" value="TreeGrafter"/>
</dbReference>
<dbReference type="PANTHER" id="PTHR46472:SF1">
    <property type="entry name" value="NUCLEOREDOXIN"/>
    <property type="match status" value="1"/>
</dbReference>
<evidence type="ECO:0000313" key="5">
    <source>
        <dbReference type="RefSeq" id="XP_013073587.1"/>
    </source>
</evidence>
<dbReference type="KEGG" id="bgt:106060311"/>
<dbReference type="EnsemblMetazoa" id="BGLB031609-RA">
    <property type="protein sequence ID" value="BGLB031609-PA"/>
    <property type="gene ID" value="BGLB031609"/>
</dbReference>
<evidence type="ECO:0000259" key="1">
    <source>
        <dbReference type="PROSITE" id="PS51352"/>
    </source>
</evidence>
<accession>A0A2C9LJ73</accession>
<proteinExistence type="predicted"/>
<gene>
    <name evidence="2" type="primary">106060311</name>
    <name evidence="5" type="synonym">LOC106060311</name>
</gene>
<reference evidence="5" key="2">
    <citation type="submission" date="2025-04" db="UniProtKB">
        <authorList>
            <consortium name="RefSeq"/>
        </authorList>
    </citation>
    <scope>IDENTIFICATION</scope>
</reference>
<dbReference type="Gene3D" id="3.40.30.10">
    <property type="entry name" value="Glutaredoxin"/>
    <property type="match status" value="1"/>
</dbReference>
<dbReference type="InterPro" id="IPR013766">
    <property type="entry name" value="Thioredoxin_domain"/>
</dbReference>
<evidence type="ECO:0000313" key="3">
    <source>
        <dbReference type="Proteomes" id="UP000076420"/>
    </source>
</evidence>
<keyword evidence="4" id="KW-1185">Reference proteome</keyword>
<dbReference type="STRING" id="6526.A0A2C9LJ73"/>
<dbReference type="VEuPathDB" id="VectorBase:BGLB031609"/>
<dbReference type="InterPro" id="IPR036249">
    <property type="entry name" value="Thioredoxin-like_sf"/>
</dbReference>
<dbReference type="GO" id="GO:0005634">
    <property type="term" value="C:nucleus"/>
    <property type="evidence" value="ECO:0007669"/>
    <property type="project" value="TreeGrafter"/>
</dbReference>
<dbReference type="GO" id="GO:0004791">
    <property type="term" value="F:thioredoxin-disulfide reductase (NADPH) activity"/>
    <property type="evidence" value="ECO:0007669"/>
    <property type="project" value="TreeGrafter"/>
</dbReference>
<name>A0A2C9LJ73_BIOGL</name>